<evidence type="ECO:0008006" key="4">
    <source>
        <dbReference type="Google" id="ProtNLM"/>
    </source>
</evidence>
<sequence>MFPQCKSCSKKISLSWFLTAFKWTKYCCVNCGSKHEFTTRHGYIAGMSGAATAFFYPIKESSILYSPLLFLLVVFTALVLSSLIPGQHRLVVTEESVKP</sequence>
<dbReference type="OrthoDB" id="9982955at2"/>
<dbReference type="AlphaFoldDB" id="A0A099KPF4"/>
<evidence type="ECO:0000313" key="2">
    <source>
        <dbReference type="EMBL" id="KGJ92396.1"/>
    </source>
</evidence>
<evidence type="ECO:0000313" key="3">
    <source>
        <dbReference type="Proteomes" id="UP000029843"/>
    </source>
</evidence>
<proteinExistence type="predicted"/>
<keyword evidence="1" id="KW-0472">Membrane</keyword>
<feature type="transmembrane region" description="Helical" evidence="1">
    <location>
        <begin position="64"/>
        <end position="84"/>
    </location>
</feature>
<keyword evidence="1" id="KW-0812">Transmembrane</keyword>
<evidence type="ECO:0000256" key="1">
    <source>
        <dbReference type="SAM" id="Phobius"/>
    </source>
</evidence>
<comment type="caution">
    <text evidence="2">The sequence shown here is derived from an EMBL/GenBank/DDBJ whole genome shotgun (WGS) entry which is preliminary data.</text>
</comment>
<gene>
    <name evidence="2" type="ORF">ND2E_3008</name>
</gene>
<protein>
    <recommendedName>
        <fullName evidence="4">Cxxc_20_cxxc protein</fullName>
    </recommendedName>
</protein>
<keyword evidence="1" id="KW-1133">Transmembrane helix</keyword>
<reference evidence="2 3" key="1">
    <citation type="submission" date="2014-08" db="EMBL/GenBank/DDBJ databases">
        <title>Genomic and Phenotypic Diversity of Colwellia psychrerythraea strains from Disparate Marine Basins.</title>
        <authorList>
            <person name="Techtmann S.M."/>
            <person name="Stelling S.C."/>
            <person name="Utturkar S.M."/>
            <person name="Alshibli N."/>
            <person name="Harris A."/>
            <person name="Brown S.D."/>
            <person name="Hazen T.C."/>
        </authorList>
    </citation>
    <scope>NUCLEOTIDE SEQUENCE [LARGE SCALE GENOMIC DNA]</scope>
    <source>
        <strain evidence="2 3">ND2E</strain>
    </source>
</reference>
<dbReference type="EMBL" id="JQED01000018">
    <property type="protein sequence ID" value="KGJ92396.1"/>
    <property type="molecule type" value="Genomic_DNA"/>
</dbReference>
<dbReference type="Proteomes" id="UP000029843">
    <property type="component" value="Unassembled WGS sequence"/>
</dbReference>
<name>A0A099KPF4_COLPS</name>
<dbReference type="RefSeq" id="WP_033093786.1">
    <property type="nucleotide sequence ID" value="NZ_JQED01000018.1"/>
</dbReference>
<accession>A0A099KPF4</accession>
<organism evidence="2 3">
    <name type="scientific">Colwellia psychrerythraea</name>
    <name type="common">Vibrio psychroerythus</name>
    <dbReference type="NCBI Taxonomy" id="28229"/>
    <lineage>
        <taxon>Bacteria</taxon>
        <taxon>Pseudomonadati</taxon>
        <taxon>Pseudomonadota</taxon>
        <taxon>Gammaproteobacteria</taxon>
        <taxon>Alteromonadales</taxon>
        <taxon>Colwelliaceae</taxon>
        <taxon>Colwellia</taxon>
    </lineage>
</organism>